<accession>A0A286UJD4</accession>
<sequence>MIAKFFEEIQRHYESRSKPIGKYYTISQAVFELRNQFHAHVKQYKEALVLSLNSNELDRIREQLKASRDEATLLFDYYRSAQRESARKREIIATQYAAPPPTIPGRRPLSTDLKNMPARNTQSRGPTLGVPPFCINICILIYYLPAGSQACTRDVADAYRTIPLHPSQWPGLVVRLDSNSFAVNTQNSFGLTSAGGIWGHVADLFADLFRSQGLGPVCKWVDDFVFFRIPRSTIPQYNKYRSSLQPSLIKSQHNARVFFEGPPLPDGTYPQYDEDFVFPVQQYSDPQFSFSPYDLDSFSQRIGLPWKHDKSTPFADTFTYLGFLWNLSTRTVTLHPLKRAKYQAALQEWNSRPFHSLLQVQSLYGKLLHTTYVCPEGRLYLTGLERMLPTFDSNPNRPHRPVKNVGADLLWWEQLLSFHSLSRPLPQFTAYNNLLAYSDASSKGIGLVVGHSWAAFHFSNSFRQRNRDIAWAEAAALQLLVLALDHFPLSSRRFLLHCDNSVVTEGWKVGRSRNIHINEIFKHIHSYLQARHFEIQLSYVPSEFNPADLPSKGQQFNGPHLPFFPLPANLEHDLVRCFHSFPESSNFKLCPLPSNKLLPKVIDFCLSTDCEQFN</sequence>
<evidence type="ECO:0000313" key="2">
    <source>
        <dbReference type="Proteomes" id="UP000217199"/>
    </source>
</evidence>
<proteinExistence type="predicted"/>
<gene>
    <name evidence="1" type="ORF">PNOK_0463400</name>
</gene>
<dbReference type="InterPro" id="IPR052055">
    <property type="entry name" value="Hepadnavirus_pol/RT"/>
</dbReference>
<dbReference type="OrthoDB" id="3267267at2759"/>
<dbReference type="PANTHER" id="PTHR33050">
    <property type="entry name" value="REVERSE TRANSCRIPTASE DOMAIN-CONTAINING PROTEIN"/>
    <property type="match status" value="1"/>
</dbReference>
<dbReference type="SUPFAM" id="SSF56672">
    <property type="entry name" value="DNA/RNA polymerases"/>
    <property type="match status" value="1"/>
</dbReference>
<dbReference type="Proteomes" id="UP000217199">
    <property type="component" value="Unassembled WGS sequence"/>
</dbReference>
<protein>
    <submittedName>
        <fullName evidence="1">Reverse transcriptase ribonuclease H</fullName>
    </submittedName>
</protein>
<dbReference type="STRING" id="2282107.A0A286UJD4"/>
<name>A0A286UJD4_9AGAM</name>
<reference evidence="1 2" key="1">
    <citation type="journal article" date="2017" name="Mol. Ecol.">
        <title>Comparative and population genomic landscape of Phellinus noxius: A hypervariable fungus causing root rot in trees.</title>
        <authorList>
            <person name="Chung C.L."/>
            <person name="Lee T.J."/>
            <person name="Akiba M."/>
            <person name="Lee H.H."/>
            <person name="Kuo T.H."/>
            <person name="Liu D."/>
            <person name="Ke H.M."/>
            <person name="Yokoi T."/>
            <person name="Roa M.B."/>
            <person name="Lu M.J."/>
            <person name="Chang Y.Y."/>
            <person name="Ann P.J."/>
            <person name="Tsai J.N."/>
            <person name="Chen C.Y."/>
            <person name="Tzean S.S."/>
            <person name="Ota Y."/>
            <person name="Hattori T."/>
            <person name="Sahashi N."/>
            <person name="Liou R.F."/>
            <person name="Kikuchi T."/>
            <person name="Tsai I.J."/>
        </authorList>
    </citation>
    <scope>NUCLEOTIDE SEQUENCE [LARGE SCALE GENOMIC DNA]</scope>
    <source>
        <strain evidence="1 2">FFPRI411160</strain>
    </source>
</reference>
<comment type="caution">
    <text evidence="1">The sequence shown here is derived from an EMBL/GenBank/DDBJ whole genome shotgun (WGS) entry which is preliminary data.</text>
</comment>
<dbReference type="EMBL" id="NBII01000004">
    <property type="protein sequence ID" value="PAV19700.1"/>
    <property type="molecule type" value="Genomic_DNA"/>
</dbReference>
<dbReference type="AlphaFoldDB" id="A0A286UJD4"/>
<keyword evidence="2" id="KW-1185">Reference proteome</keyword>
<evidence type="ECO:0000313" key="1">
    <source>
        <dbReference type="EMBL" id="PAV19700.1"/>
    </source>
</evidence>
<keyword evidence="1" id="KW-0548">Nucleotidyltransferase</keyword>
<keyword evidence="1" id="KW-0695">RNA-directed DNA polymerase</keyword>
<keyword evidence="1" id="KW-0808">Transferase</keyword>
<dbReference type="PANTHER" id="PTHR33050:SF7">
    <property type="entry name" value="RIBONUCLEASE H"/>
    <property type="match status" value="1"/>
</dbReference>
<dbReference type="InterPro" id="IPR043502">
    <property type="entry name" value="DNA/RNA_pol_sf"/>
</dbReference>
<dbReference type="InParanoid" id="A0A286UJD4"/>
<organism evidence="1 2">
    <name type="scientific">Pyrrhoderma noxium</name>
    <dbReference type="NCBI Taxonomy" id="2282107"/>
    <lineage>
        <taxon>Eukaryota</taxon>
        <taxon>Fungi</taxon>
        <taxon>Dikarya</taxon>
        <taxon>Basidiomycota</taxon>
        <taxon>Agaricomycotina</taxon>
        <taxon>Agaricomycetes</taxon>
        <taxon>Hymenochaetales</taxon>
        <taxon>Hymenochaetaceae</taxon>
        <taxon>Pyrrhoderma</taxon>
    </lineage>
</organism>
<dbReference type="GO" id="GO:0003964">
    <property type="term" value="F:RNA-directed DNA polymerase activity"/>
    <property type="evidence" value="ECO:0007669"/>
    <property type="project" value="UniProtKB-KW"/>
</dbReference>